<dbReference type="AlphaFoldDB" id="A0A3R7QZY5"/>
<dbReference type="PANTHER" id="PTHR11362">
    <property type="entry name" value="PHOSPHATIDYLETHANOLAMINE-BINDING PROTEIN"/>
    <property type="match status" value="1"/>
</dbReference>
<keyword evidence="1" id="KW-0732">Signal</keyword>
<reference evidence="2 3" key="1">
    <citation type="submission" date="2018-04" db="EMBL/GenBank/DDBJ databases">
        <authorList>
            <person name="Zhang X."/>
            <person name="Yuan J."/>
            <person name="Li F."/>
            <person name="Xiang J."/>
        </authorList>
    </citation>
    <scope>NUCLEOTIDE SEQUENCE [LARGE SCALE GENOMIC DNA]</scope>
    <source>
        <tissue evidence="2">Muscle</tissue>
    </source>
</reference>
<accession>A0A3R7QZY5</accession>
<evidence type="ECO:0000313" key="2">
    <source>
        <dbReference type="EMBL" id="ROT85305.1"/>
    </source>
</evidence>
<dbReference type="SUPFAM" id="SSF49777">
    <property type="entry name" value="PEBP-like"/>
    <property type="match status" value="1"/>
</dbReference>
<dbReference type="OrthoDB" id="2506647at2759"/>
<dbReference type="InterPro" id="IPR035810">
    <property type="entry name" value="PEBP_euk"/>
</dbReference>
<dbReference type="EMBL" id="QCYY01000328">
    <property type="protein sequence ID" value="ROT85305.1"/>
    <property type="molecule type" value="Genomic_DNA"/>
</dbReference>
<protein>
    <submittedName>
        <fullName evidence="2">Phosphatidylethanolamine-binding protein-like</fullName>
    </submittedName>
</protein>
<reference evidence="2 3" key="2">
    <citation type="submission" date="2019-01" db="EMBL/GenBank/DDBJ databases">
        <title>The decoding of complex shrimp genome reveals the adaptation for benthos swimmer, frequently molting mechanism and breeding impact on genome.</title>
        <authorList>
            <person name="Sun Y."/>
            <person name="Gao Y."/>
            <person name="Yu Y."/>
        </authorList>
    </citation>
    <scope>NUCLEOTIDE SEQUENCE [LARGE SCALE GENOMIC DNA]</scope>
    <source>
        <tissue evidence="2">Muscle</tissue>
    </source>
</reference>
<proteinExistence type="predicted"/>
<dbReference type="Proteomes" id="UP000283509">
    <property type="component" value="Unassembled WGS sequence"/>
</dbReference>
<comment type="caution">
    <text evidence="2">The sequence shown here is derived from an EMBL/GenBank/DDBJ whole genome shotgun (WGS) entry which is preliminary data.</text>
</comment>
<dbReference type="STRING" id="6689.A0A3R7QZY5"/>
<dbReference type="InterPro" id="IPR036610">
    <property type="entry name" value="PEBP-like_sf"/>
</dbReference>
<dbReference type="PANTHER" id="PTHR11362:SF82">
    <property type="entry name" value="PHOSPHATIDYLETHANOLAMINE-BINDING PROTEIN 4"/>
    <property type="match status" value="1"/>
</dbReference>
<sequence length="178" mass="20758">MFRPSIWLLLLLPACFFPDSLEHYVHGHWGGLGMPWNYRRNYFNPWLQHELVPDILFGPPPAVLQVVYNNSYPVNFGAVLTPTQVQSQPTFLRWPCRGDSLYTLVFLGFHRYTYLIFLQPKQIEFDEPTISNTSATERPSFNLMDFAGKYWLTLLAGNFYRAQYDSYVPTLYAQLGFA</sequence>
<organism evidence="2 3">
    <name type="scientific">Penaeus vannamei</name>
    <name type="common">Whiteleg shrimp</name>
    <name type="synonym">Litopenaeus vannamei</name>
    <dbReference type="NCBI Taxonomy" id="6689"/>
    <lineage>
        <taxon>Eukaryota</taxon>
        <taxon>Metazoa</taxon>
        <taxon>Ecdysozoa</taxon>
        <taxon>Arthropoda</taxon>
        <taxon>Crustacea</taxon>
        <taxon>Multicrustacea</taxon>
        <taxon>Malacostraca</taxon>
        <taxon>Eumalacostraca</taxon>
        <taxon>Eucarida</taxon>
        <taxon>Decapoda</taxon>
        <taxon>Dendrobranchiata</taxon>
        <taxon>Penaeoidea</taxon>
        <taxon>Penaeidae</taxon>
        <taxon>Penaeus</taxon>
    </lineage>
</organism>
<dbReference type="Gene3D" id="3.90.280.10">
    <property type="entry name" value="PEBP-like"/>
    <property type="match status" value="2"/>
</dbReference>
<name>A0A3R7QZY5_PENVA</name>
<evidence type="ECO:0000313" key="3">
    <source>
        <dbReference type="Proteomes" id="UP000283509"/>
    </source>
</evidence>
<gene>
    <name evidence="2" type="ORF">C7M84_017778</name>
</gene>
<keyword evidence="3" id="KW-1185">Reference proteome</keyword>
<evidence type="ECO:0000256" key="1">
    <source>
        <dbReference type="SAM" id="SignalP"/>
    </source>
</evidence>
<feature type="chain" id="PRO_5018594806" evidence="1">
    <location>
        <begin position="23"/>
        <end position="178"/>
    </location>
</feature>
<feature type="signal peptide" evidence="1">
    <location>
        <begin position="1"/>
        <end position="22"/>
    </location>
</feature>